<evidence type="ECO:0000313" key="8">
    <source>
        <dbReference type="EMBL" id="SIO20218.1"/>
    </source>
</evidence>
<dbReference type="CDD" id="cd16142">
    <property type="entry name" value="ARS_like"/>
    <property type="match status" value="1"/>
</dbReference>
<dbReference type="InterPro" id="IPR017850">
    <property type="entry name" value="Alkaline_phosphatase_core_sf"/>
</dbReference>
<dbReference type="InterPro" id="IPR000917">
    <property type="entry name" value="Sulfatase_N"/>
</dbReference>
<organism evidence="8 9">
    <name type="scientific">Agromyces cerinus subsp. cerinus</name>
    <dbReference type="NCBI Taxonomy" id="232089"/>
    <lineage>
        <taxon>Bacteria</taxon>
        <taxon>Bacillati</taxon>
        <taxon>Actinomycetota</taxon>
        <taxon>Actinomycetes</taxon>
        <taxon>Micrococcales</taxon>
        <taxon>Microbacteriaceae</taxon>
        <taxon>Agromyces</taxon>
    </lineage>
</organism>
<dbReference type="PANTHER" id="PTHR42693:SF42">
    <property type="entry name" value="ARYLSULFATASE G"/>
    <property type="match status" value="1"/>
</dbReference>
<dbReference type="SUPFAM" id="SSF53649">
    <property type="entry name" value="Alkaline phosphatase-like"/>
    <property type="match status" value="1"/>
</dbReference>
<accession>A0A1N6HK52</accession>
<dbReference type="GO" id="GO:0004065">
    <property type="term" value="F:arylsulfatase activity"/>
    <property type="evidence" value="ECO:0007669"/>
    <property type="project" value="TreeGrafter"/>
</dbReference>
<dbReference type="RefSeq" id="WP_074261366.1">
    <property type="nucleotide sequence ID" value="NZ_FSRJ01000004.1"/>
</dbReference>
<dbReference type="STRING" id="232089.SAMN05443544_3265"/>
<evidence type="ECO:0000256" key="3">
    <source>
        <dbReference type="ARBA" id="ARBA00022723"/>
    </source>
</evidence>
<evidence type="ECO:0000259" key="7">
    <source>
        <dbReference type="Pfam" id="PF00884"/>
    </source>
</evidence>
<evidence type="ECO:0000256" key="6">
    <source>
        <dbReference type="ARBA" id="ARBA00022837"/>
    </source>
</evidence>
<feature type="domain" description="Sulfatase N-terminal" evidence="7">
    <location>
        <begin position="5"/>
        <end position="338"/>
    </location>
</feature>
<proteinExistence type="inferred from homology"/>
<protein>
    <submittedName>
        <fullName evidence="8">Arylsulfatase</fullName>
    </submittedName>
</protein>
<dbReference type="PANTHER" id="PTHR42693">
    <property type="entry name" value="ARYLSULFATASE FAMILY MEMBER"/>
    <property type="match status" value="1"/>
</dbReference>
<dbReference type="OrthoDB" id="9777306at2"/>
<gene>
    <name evidence="8" type="ORF">SAMN05443544_3265</name>
</gene>
<evidence type="ECO:0000256" key="2">
    <source>
        <dbReference type="ARBA" id="ARBA00008779"/>
    </source>
</evidence>
<comment type="similarity">
    <text evidence="2">Belongs to the sulfatase family.</text>
</comment>
<name>A0A1N6HK52_9MICO</name>
<evidence type="ECO:0000256" key="5">
    <source>
        <dbReference type="ARBA" id="ARBA00022801"/>
    </source>
</evidence>
<dbReference type="Proteomes" id="UP000184699">
    <property type="component" value="Unassembled WGS sequence"/>
</dbReference>
<dbReference type="Gene3D" id="3.30.1120.10">
    <property type="match status" value="1"/>
</dbReference>
<dbReference type="InterPro" id="IPR050738">
    <property type="entry name" value="Sulfatase"/>
</dbReference>
<evidence type="ECO:0000256" key="1">
    <source>
        <dbReference type="ARBA" id="ARBA00001913"/>
    </source>
</evidence>
<evidence type="ECO:0000256" key="4">
    <source>
        <dbReference type="ARBA" id="ARBA00022729"/>
    </source>
</evidence>
<dbReference type="Pfam" id="PF00884">
    <property type="entry name" value="Sulfatase"/>
    <property type="match status" value="1"/>
</dbReference>
<keyword evidence="9" id="KW-1185">Reference proteome</keyword>
<keyword evidence="5" id="KW-0378">Hydrolase</keyword>
<keyword evidence="6" id="KW-0106">Calcium</keyword>
<keyword evidence="4" id="KW-0732">Signal</keyword>
<dbReference type="GO" id="GO:0046872">
    <property type="term" value="F:metal ion binding"/>
    <property type="evidence" value="ECO:0007669"/>
    <property type="project" value="UniProtKB-KW"/>
</dbReference>
<reference evidence="9" key="1">
    <citation type="submission" date="2016-11" db="EMBL/GenBank/DDBJ databases">
        <authorList>
            <person name="Varghese N."/>
            <person name="Submissions S."/>
        </authorList>
    </citation>
    <scope>NUCLEOTIDE SEQUENCE [LARGE SCALE GENOMIC DNA]</scope>
    <source>
        <strain evidence="9">DSM 8595</strain>
    </source>
</reference>
<dbReference type="Gene3D" id="3.40.720.10">
    <property type="entry name" value="Alkaline Phosphatase, subunit A"/>
    <property type="match status" value="1"/>
</dbReference>
<dbReference type="EMBL" id="FSRJ01000004">
    <property type="protein sequence ID" value="SIO20218.1"/>
    <property type="molecule type" value="Genomic_DNA"/>
</dbReference>
<dbReference type="AlphaFoldDB" id="A0A1N6HK52"/>
<sequence>MAEKPNIILFMSDDVGWGDLGCYGGGENRGAPTPNLDRLAAEGLQFMSFYGQPSCTPGRAAALTGRLPIRSGMTTVAFPGQGGGLPAGEWTLASVLKKADYDTCQIGKWHVGEADYAMPTAHGFDEMYNTTLYHLNAYTYTDKAYNPDFPFDDEATMKMWGNVTGALEGKVGEQPHEVEKIDSSNIPFIDEKSTNFALEYLEDHATGDAPFFLYLNTAKLHQPNLPHPDFEGASLGKSKYLDSLVELDHRVGQVVDKVRELGIAENTLIVWTTDNGAWQDVYPDCGYTPYRGTKGTDYEGGSRVPAIAWWPGTIEAGRRNSEIVGSLDLMATFASLAGLELPAEDREGEPTIFDSYDQSALLRGDGPSTRDHWLYMTETEMIPGAIRLGKWKAIWNVRDGWRGPASYTAIVPELFDLWQDPQERYDIFMTSFAEKTWQAPQMAARLLSVLPTYKQYPNRPIQSAGISYALFEVGDAQVQEQIAKMLHGLSSAG</sequence>
<evidence type="ECO:0000313" key="9">
    <source>
        <dbReference type="Proteomes" id="UP000184699"/>
    </source>
</evidence>
<keyword evidence="3" id="KW-0479">Metal-binding</keyword>
<comment type="cofactor">
    <cofactor evidence="1">
        <name>Ca(2+)</name>
        <dbReference type="ChEBI" id="CHEBI:29108"/>
    </cofactor>
</comment>